<protein>
    <submittedName>
        <fullName evidence="1">4693_t:CDS:1</fullName>
    </submittedName>
</protein>
<gene>
    <name evidence="1" type="ORF">GMARGA_LOCUS35897</name>
</gene>
<accession>A0ABN7WXK8</accession>
<comment type="caution">
    <text evidence="1">The sequence shown here is derived from an EMBL/GenBank/DDBJ whole genome shotgun (WGS) entry which is preliminary data.</text>
</comment>
<name>A0ABN7WXK8_GIGMA</name>
<dbReference type="Proteomes" id="UP000789901">
    <property type="component" value="Unassembled WGS sequence"/>
</dbReference>
<reference evidence="1 2" key="1">
    <citation type="submission" date="2021-06" db="EMBL/GenBank/DDBJ databases">
        <authorList>
            <person name="Kallberg Y."/>
            <person name="Tangrot J."/>
            <person name="Rosling A."/>
        </authorList>
    </citation>
    <scope>NUCLEOTIDE SEQUENCE [LARGE SCALE GENOMIC DNA]</scope>
    <source>
        <strain evidence="1 2">120-4 pot B 10/14</strain>
    </source>
</reference>
<evidence type="ECO:0000313" key="2">
    <source>
        <dbReference type="Proteomes" id="UP000789901"/>
    </source>
</evidence>
<evidence type="ECO:0000313" key="1">
    <source>
        <dbReference type="EMBL" id="CAG8842275.1"/>
    </source>
</evidence>
<dbReference type="EMBL" id="CAJVQB010068474">
    <property type="protein sequence ID" value="CAG8842275.1"/>
    <property type="molecule type" value="Genomic_DNA"/>
</dbReference>
<proteinExistence type="predicted"/>
<keyword evidence="2" id="KW-1185">Reference proteome</keyword>
<organism evidence="1 2">
    <name type="scientific">Gigaspora margarita</name>
    <dbReference type="NCBI Taxonomy" id="4874"/>
    <lineage>
        <taxon>Eukaryota</taxon>
        <taxon>Fungi</taxon>
        <taxon>Fungi incertae sedis</taxon>
        <taxon>Mucoromycota</taxon>
        <taxon>Glomeromycotina</taxon>
        <taxon>Glomeromycetes</taxon>
        <taxon>Diversisporales</taxon>
        <taxon>Gigasporaceae</taxon>
        <taxon>Gigaspora</taxon>
    </lineage>
</organism>
<feature type="non-terminal residue" evidence="1">
    <location>
        <position position="1"/>
    </location>
</feature>
<sequence>ELLKSSIVSILNMFTSSRAETSAAIARHNINQQRRTNEQDDLINFKPREYDDRYASPTYPEYTIRSTTPIPIREVDDDCIVITDPDDIPVLPLHDIVTDNQYKNID</sequence>